<feature type="transmembrane region" description="Helical" evidence="1">
    <location>
        <begin position="12"/>
        <end position="30"/>
    </location>
</feature>
<accession>A0A285URY9</accession>
<dbReference type="InterPro" id="IPR038765">
    <property type="entry name" value="Papain-like_cys_pep_sf"/>
</dbReference>
<dbReference type="Pfam" id="PF01841">
    <property type="entry name" value="Transglut_core"/>
    <property type="match status" value="1"/>
</dbReference>
<dbReference type="OrthoDB" id="9804872at2"/>
<dbReference type="AlphaFoldDB" id="A0A285URY9"/>
<keyword evidence="1" id="KW-1133">Transmembrane helix</keyword>
<evidence type="ECO:0000313" key="4">
    <source>
        <dbReference type="Proteomes" id="UP000219252"/>
    </source>
</evidence>
<keyword evidence="1" id="KW-0472">Membrane</keyword>
<organism evidence="3 4">
    <name type="scientific">Ureibacillus acetophenoni</name>
    <dbReference type="NCBI Taxonomy" id="614649"/>
    <lineage>
        <taxon>Bacteria</taxon>
        <taxon>Bacillati</taxon>
        <taxon>Bacillota</taxon>
        <taxon>Bacilli</taxon>
        <taxon>Bacillales</taxon>
        <taxon>Caryophanaceae</taxon>
        <taxon>Ureibacillus</taxon>
    </lineage>
</organism>
<gene>
    <name evidence="3" type="ORF">SAMN05877842_11612</name>
</gene>
<dbReference type="PANTHER" id="PTHR42736:SF1">
    <property type="entry name" value="PROTEIN-GLUTAMINE GAMMA-GLUTAMYLTRANSFERASE"/>
    <property type="match status" value="1"/>
</dbReference>
<name>A0A285URY9_9BACL</name>
<feature type="transmembrane region" description="Helical" evidence="1">
    <location>
        <begin position="113"/>
        <end position="133"/>
    </location>
</feature>
<dbReference type="EMBL" id="OBQC01000016">
    <property type="protein sequence ID" value="SOC43436.1"/>
    <property type="molecule type" value="Genomic_DNA"/>
</dbReference>
<evidence type="ECO:0000259" key="2">
    <source>
        <dbReference type="SMART" id="SM00460"/>
    </source>
</evidence>
<feature type="domain" description="Transglutaminase-like" evidence="2">
    <location>
        <begin position="480"/>
        <end position="554"/>
    </location>
</feature>
<keyword evidence="1" id="KW-0812">Transmembrane</keyword>
<dbReference type="Gene3D" id="3.10.620.30">
    <property type="match status" value="1"/>
</dbReference>
<sequence length="737" mass="85278">MKVKSFHYTELGLYYLVVFLILQEWLIPILELTKTGHMGLILIFIGICLTISLFNVHFIISWIVKITYIGWFIAKVYKDLSFLTSDGFSFLLSEMQYNLVVVISGRWLEITDPFRTFLFFVLIWMLIYLIHYWITVRRTIFYFLILTIFFIATLDTFTEYDGTYAMVKVVILGLLMTVFLYVKNIIIQSGITVHWYKYFNLVMPAILLIGLVSVVGIVLPKSDPQWPDPVPFIKAATGQGDGVEGGNSVSKVGYGTNDSRLGGAFVADDTVVFLAQADAKQYWRVETKDFYTSKGWEQSANIPNESAYFNVSEDINYSLPTGPEENAKIAEITQINPFDFIMQPYGMKRVELDPDYNSEYSELGLIMNTNTEKIYPYGDDKILKLDRYSVVYSKPTYLYSDLQSEPTVPIDPVAFEPYLQLPDTLPDRVVDLANDIVKGATTPYQKARAIESYFSRNGYKYETDNVAIPTADQDYVDQFLFETKMGYCDNFSTSMVVMLRSQGIPARWVKGFMGGEIVDTNGSIRTYEVTNNNAHSWVEAYIPNVGWVNFEPTVGFSNMRSIEFDIETSDREEELVLEEEQQQTVEELERDREQQPTSNRNDKNFFANLVDLINRNHIFFVIINLSILFAGIILLITRKKWLPKLYVQLNRRKTMNEASFETMYTQLLKVLEFRGYKRKNDQTLHSFAKEIDSTFGTNEMSKITHVYEQYIYGKHDENIDFNKLKESWEYLINRSSS</sequence>
<keyword evidence="4" id="KW-1185">Reference proteome</keyword>
<dbReference type="SMART" id="SM00460">
    <property type="entry name" value="TGc"/>
    <property type="match status" value="1"/>
</dbReference>
<feature type="transmembrane region" description="Helical" evidence="1">
    <location>
        <begin position="76"/>
        <end position="93"/>
    </location>
</feature>
<dbReference type="InterPro" id="IPR002931">
    <property type="entry name" value="Transglutaminase-like"/>
</dbReference>
<reference evidence="4" key="1">
    <citation type="submission" date="2017-08" db="EMBL/GenBank/DDBJ databases">
        <authorList>
            <person name="Varghese N."/>
            <person name="Submissions S."/>
        </authorList>
    </citation>
    <scope>NUCLEOTIDE SEQUENCE [LARGE SCALE GENOMIC DNA]</scope>
    <source>
        <strain evidence="4">JC23</strain>
    </source>
</reference>
<feature type="transmembrane region" description="Helical" evidence="1">
    <location>
        <begin position="36"/>
        <end position="64"/>
    </location>
</feature>
<evidence type="ECO:0000313" key="3">
    <source>
        <dbReference type="EMBL" id="SOC43436.1"/>
    </source>
</evidence>
<dbReference type="SUPFAM" id="SSF54001">
    <property type="entry name" value="Cysteine proteinases"/>
    <property type="match status" value="1"/>
</dbReference>
<feature type="transmembrane region" description="Helical" evidence="1">
    <location>
        <begin position="618"/>
        <end position="636"/>
    </location>
</feature>
<evidence type="ECO:0000256" key="1">
    <source>
        <dbReference type="SAM" id="Phobius"/>
    </source>
</evidence>
<dbReference type="InterPro" id="IPR052901">
    <property type="entry name" value="Bact_TGase-like"/>
</dbReference>
<dbReference type="PANTHER" id="PTHR42736">
    <property type="entry name" value="PROTEIN-GLUTAMINE GAMMA-GLUTAMYLTRANSFERASE"/>
    <property type="match status" value="1"/>
</dbReference>
<proteinExistence type="predicted"/>
<feature type="transmembrane region" description="Helical" evidence="1">
    <location>
        <begin position="198"/>
        <end position="219"/>
    </location>
</feature>
<dbReference type="Proteomes" id="UP000219252">
    <property type="component" value="Unassembled WGS sequence"/>
</dbReference>
<dbReference type="RefSeq" id="WP_097150790.1">
    <property type="nucleotide sequence ID" value="NZ_OBQC01000016.1"/>
</dbReference>
<feature type="transmembrane region" description="Helical" evidence="1">
    <location>
        <begin position="140"/>
        <end position="158"/>
    </location>
</feature>
<protein>
    <submittedName>
        <fullName evidence="3">Transglutaminase superfamily protein</fullName>
    </submittedName>
</protein>
<feature type="transmembrane region" description="Helical" evidence="1">
    <location>
        <begin position="164"/>
        <end position="186"/>
    </location>
</feature>